<evidence type="ECO:0000313" key="2">
    <source>
        <dbReference type="EMBL" id="GMN28084.1"/>
    </source>
</evidence>
<dbReference type="Pfam" id="PF12146">
    <property type="entry name" value="Hydrolase_4"/>
    <property type="match status" value="1"/>
</dbReference>
<accession>A0AA87Z8I6</accession>
<name>A0AA87Z8I6_FICCA</name>
<dbReference type="EMBL" id="BTGU01000002">
    <property type="protein sequence ID" value="GMN28084.1"/>
    <property type="molecule type" value="Genomic_DNA"/>
</dbReference>
<dbReference type="PANTHER" id="PTHR11614">
    <property type="entry name" value="PHOSPHOLIPASE-RELATED"/>
    <property type="match status" value="1"/>
</dbReference>
<dbReference type="Gene3D" id="3.40.50.1820">
    <property type="entry name" value="alpha/beta hydrolase"/>
    <property type="match status" value="1"/>
</dbReference>
<dbReference type="InterPro" id="IPR029058">
    <property type="entry name" value="AB_hydrolase_fold"/>
</dbReference>
<protein>
    <recommendedName>
        <fullName evidence="1">Serine aminopeptidase S33 domain-containing protein</fullName>
    </recommendedName>
</protein>
<dbReference type="SUPFAM" id="SSF53474">
    <property type="entry name" value="alpha/beta-Hydrolases"/>
    <property type="match status" value="1"/>
</dbReference>
<dbReference type="PRINTS" id="PR00111">
    <property type="entry name" value="ABHYDROLASE"/>
</dbReference>
<sequence>MALKSAKLYRCLSLDELRAKVNSFETKTKKKNNNKIIEIMGRSPRLQGVDDEMQKLLEANMDEAPARRRARQAFKDIQLGIDHILFKTPTDGLKMKEVGTIHFCCFTRFTYHTEENKIMSTVVQWYEVNSRGLEIFSKSWLPETSSPKAIVCFCHGYGIARKLASNGFGVFAIDYPGFGLSDGLHCFIPSFNQLVDDTIEHYSKIKENPEFRSLPSFLFGESMGGAVALKMHRKQPNAWTGAVLVAPMCKIADDMVPPFLVKQILIVLANFLPKMKLVPQTDLAEAAFRDLKKREMTAYNVIAYKDKPRLRTALELLKTTQEIERRLEEVSLPLLILHGEADIVTDPSVSKALYEKASSLDKKLNLYKDAYHSLLEGEPDEMIIRVFNDIVSWLDERSTKSLGS</sequence>
<dbReference type="Proteomes" id="UP001187192">
    <property type="component" value="Unassembled WGS sequence"/>
</dbReference>
<comment type="caution">
    <text evidence="2">The sequence shown here is derived from an EMBL/GenBank/DDBJ whole genome shotgun (WGS) entry which is preliminary data.</text>
</comment>
<proteinExistence type="predicted"/>
<dbReference type="InterPro" id="IPR051044">
    <property type="entry name" value="MAG_DAG_Lipase"/>
</dbReference>
<keyword evidence="3" id="KW-1185">Reference proteome</keyword>
<organism evidence="2 3">
    <name type="scientific">Ficus carica</name>
    <name type="common">Common fig</name>
    <dbReference type="NCBI Taxonomy" id="3494"/>
    <lineage>
        <taxon>Eukaryota</taxon>
        <taxon>Viridiplantae</taxon>
        <taxon>Streptophyta</taxon>
        <taxon>Embryophyta</taxon>
        <taxon>Tracheophyta</taxon>
        <taxon>Spermatophyta</taxon>
        <taxon>Magnoliopsida</taxon>
        <taxon>eudicotyledons</taxon>
        <taxon>Gunneridae</taxon>
        <taxon>Pentapetalae</taxon>
        <taxon>rosids</taxon>
        <taxon>fabids</taxon>
        <taxon>Rosales</taxon>
        <taxon>Moraceae</taxon>
        <taxon>Ficeae</taxon>
        <taxon>Ficus</taxon>
    </lineage>
</organism>
<dbReference type="FunFam" id="3.40.50.1820:FF:000054">
    <property type="entry name" value="Alpha/beta-Hydrolases superfamily protein"/>
    <property type="match status" value="1"/>
</dbReference>
<evidence type="ECO:0000259" key="1">
    <source>
        <dbReference type="Pfam" id="PF12146"/>
    </source>
</evidence>
<dbReference type="InterPro" id="IPR000073">
    <property type="entry name" value="AB_hydrolase_1"/>
</dbReference>
<feature type="domain" description="Serine aminopeptidase S33" evidence="1">
    <location>
        <begin position="146"/>
        <end position="379"/>
    </location>
</feature>
<dbReference type="AlphaFoldDB" id="A0AA87Z8I6"/>
<dbReference type="InterPro" id="IPR022742">
    <property type="entry name" value="Hydrolase_4"/>
</dbReference>
<gene>
    <name evidence="2" type="ORF">TIFTF001_001910</name>
</gene>
<reference evidence="2" key="1">
    <citation type="submission" date="2023-07" db="EMBL/GenBank/DDBJ databases">
        <title>draft genome sequence of fig (Ficus carica).</title>
        <authorList>
            <person name="Takahashi T."/>
            <person name="Nishimura K."/>
        </authorList>
    </citation>
    <scope>NUCLEOTIDE SEQUENCE</scope>
</reference>
<evidence type="ECO:0000313" key="3">
    <source>
        <dbReference type="Proteomes" id="UP001187192"/>
    </source>
</evidence>